<dbReference type="Proteomes" id="UP001454036">
    <property type="component" value="Unassembled WGS sequence"/>
</dbReference>
<comment type="caution">
    <text evidence="1">The sequence shown here is derived from an EMBL/GenBank/DDBJ whole genome shotgun (WGS) entry which is preliminary data.</text>
</comment>
<sequence length="226" mass="24470">MKDDQDRFLEGNDVAPNVILDAIENGKVLVEICKTLVKESVILCVGNTVKTTVAASSTGDTVANTAEVPSSENLIESVVSSFKDTTKEVPRWGDVVPPVVNIMHVNDPTMEDVETDVTTSVGSNDVIAAENYGEVFVPCVYDTGHNVAELSHISAGPIVVVCIEDTLNDVETEMHIPKYTTQEKKKNSKKRMRKGGAKKNIDVVEIKGTWITNEDVIGEATAPIIE</sequence>
<name>A0AAV3R902_LITER</name>
<proteinExistence type="predicted"/>
<dbReference type="AlphaFoldDB" id="A0AAV3R902"/>
<evidence type="ECO:0000313" key="1">
    <source>
        <dbReference type="EMBL" id="GAA0172335.1"/>
    </source>
</evidence>
<keyword evidence="2" id="KW-1185">Reference proteome</keyword>
<organism evidence="1 2">
    <name type="scientific">Lithospermum erythrorhizon</name>
    <name type="common">Purple gromwell</name>
    <name type="synonym">Lithospermum officinale var. erythrorhizon</name>
    <dbReference type="NCBI Taxonomy" id="34254"/>
    <lineage>
        <taxon>Eukaryota</taxon>
        <taxon>Viridiplantae</taxon>
        <taxon>Streptophyta</taxon>
        <taxon>Embryophyta</taxon>
        <taxon>Tracheophyta</taxon>
        <taxon>Spermatophyta</taxon>
        <taxon>Magnoliopsida</taxon>
        <taxon>eudicotyledons</taxon>
        <taxon>Gunneridae</taxon>
        <taxon>Pentapetalae</taxon>
        <taxon>asterids</taxon>
        <taxon>lamiids</taxon>
        <taxon>Boraginales</taxon>
        <taxon>Boraginaceae</taxon>
        <taxon>Boraginoideae</taxon>
        <taxon>Lithospermeae</taxon>
        <taxon>Lithospermum</taxon>
    </lineage>
</organism>
<evidence type="ECO:0000313" key="2">
    <source>
        <dbReference type="Proteomes" id="UP001454036"/>
    </source>
</evidence>
<reference evidence="1 2" key="1">
    <citation type="submission" date="2024-01" db="EMBL/GenBank/DDBJ databases">
        <title>The complete chloroplast genome sequence of Lithospermum erythrorhizon: insights into the phylogenetic relationship among Boraginaceae species and the maternal lineages of purple gromwells.</title>
        <authorList>
            <person name="Okada T."/>
            <person name="Watanabe K."/>
        </authorList>
    </citation>
    <scope>NUCLEOTIDE SEQUENCE [LARGE SCALE GENOMIC DNA]</scope>
</reference>
<accession>A0AAV3R902</accession>
<protein>
    <submittedName>
        <fullName evidence="1">Uncharacterized protein</fullName>
    </submittedName>
</protein>
<dbReference type="EMBL" id="BAABME010008074">
    <property type="protein sequence ID" value="GAA0172335.1"/>
    <property type="molecule type" value="Genomic_DNA"/>
</dbReference>
<gene>
    <name evidence="1" type="ORF">LIER_26182</name>
</gene>